<evidence type="ECO:0000256" key="1">
    <source>
        <dbReference type="ARBA" id="ARBA00000085"/>
    </source>
</evidence>
<evidence type="ECO:0000256" key="3">
    <source>
        <dbReference type="ARBA" id="ARBA00012438"/>
    </source>
</evidence>
<protein>
    <recommendedName>
        <fullName evidence="3">histidine kinase</fullName>
        <ecNumber evidence="3">2.7.13.3</ecNumber>
    </recommendedName>
</protein>
<dbReference type="Gene3D" id="6.10.340.10">
    <property type="match status" value="1"/>
</dbReference>
<dbReference type="CDD" id="cd16917">
    <property type="entry name" value="HATPase_UhpB-NarQ-NarX-like"/>
    <property type="match status" value="1"/>
</dbReference>
<evidence type="ECO:0000313" key="14">
    <source>
        <dbReference type="EMBL" id="TET61224.1"/>
    </source>
</evidence>
<dbReference type="InterPro" id="IPR036890">
    <property type="entry name" value="HATPase_C_sf"/>
</dbReference>
<dbReference type="PROSITE" id="PS50885">
    <property type="entry name" value="HAMP"/>
    <property type="match status" value="1"/>
</dbReference>
<feature type="transmembrane region" description="Helical" evidence="11">
    <location>
        <begin position="17"/>
        <end position="37"/>
    </location>
</feature>
<dbReference type="GO" id="GO:0016020">
    <property type="term" value="C:membrane"/>
    <property type="evidence" value="ECO:0007669"/>
    <property type="project" value="UniProtKB-SubCell"/>
</dbReference>
<comment type="catalytic activity">
    <reaction evidence="1">
        <text>ATP + protein L-histidine = ADP + protein N-phospho-L-histidine.</text>
        <dbReference type="EC" id="2.7.13.3"/>
    </reaction>
</comment>
<dbReference type="SMART" id="SM00387">
    <property type="entry name" value="HATPase_c"/>
    <property type="match status" value="1"/>
</dbReference>
<feature type="transmembrane region" description="Helical" evidence="11">
    <location>
        <begin position="196"/>
        <end position="219"/>
    </location>
</feature>
<proteinExistence type="predicted"/>
<keyword evidence="5" id="KW-0808">Transferase</keyword>
<dbReference type="Proteomes" id="UP000319130">
    <property type="component" value="Unassembled WGS sequence"/>
</dbReference>
<dbReference type="Pfam" id="PF02518">
    <property type="entry name" value="HATPase_c"/>
    <property type="match status" value="1"/>
</dbReference>
<reference evidence="14 15" key="1">
    <citation type="submission" date="2019-03" db="EMBL/GenBank/DDBJ databases">
        <title>Metabolic potential of uncultured bacteria and archaea associated with petroleum seepage in deep-sea sediments.</title>
        <authorList>
            <person name="Dong X."/>
            <person name="Hubert C."/>
        </authorList>
    </citation>
    <scope>NUCLEOTIDE SEQUENCE [LARGE SCALE GENOMIC DNA]</scope>
    <source>
        <strain evidence="14">E29_bin52</strain>
    </source>
</reference>
<feature type="domain" description="Histidine kinase" evidence="12">
    <location>
        <begin position="313"/>
        <end position="498"/>
    </location>
</feature>
<dbReference type="InterPro" id="IPR050482">
    <property type="entry name" value="Sensor_HK_TwoCompSys"/>
</dbReference>
<sequence>MNVPFLKSLDEKFGVKLFVMLAVFILIISFSFTVFCIHHEGRSLRDTLINTGELLARILSYSSKIGVFSENEELLKDPVEGILRQEGVLEVSVFNLRGELLRKQERPGIKNRKEATEGVERRWDEIPLRLRESGVPLYLEGKHTLQFWSPVFAGAAYSMEESLFLDDDPMHRRTRVIGFTRVMVDKGVLCKRLDALLFKSVLIGIVFLLLGSGVTYFVVKGVTRPLSRLTDGVRAIEKQGVFQPVPVETKDEIGRLGKAFNDMSESLAKREEALRDSEKKLRSLSSQLLKAQEREQKRLSKELHDELGQALALLKHRLRSIHKKLHEDQALLRAECEDTNQYVDQIIDNVRRLSRDLSPSILEDLGLSSALRWLIQDFGRRHSMDTSLDIGDIDHLFSQEAQTNLYRIFQEALTNISKHAEANRVSFVVKKKNSRVYFLMEDNGKGFDVDQVKKMQSFEKGVGLAAMEERVHMLGANLDLRSKERKGTRVSFTIPISKGGMS</sequence>
<dbReference type="GO" id="GO:0046983">
    <property type="term" value="F:protein dimerization activity"/>
    <property type="evidence" value="ECO:0007669"/>
    <property type="project" value="InterPro"/>
</dbReference>
<dbReference type="InterPro" id="IPR005467">
    <property type="entry name" value="His_kinase_dom"/>
</dbReference>
<evidence type="ECO:0000256" key="9">
    <source>
        <dbReference type="ARBA" id="ARBA00023012"/>
    </source>
</evidence>
<evidence type="ECO:0000256" key="8">
    <source>
        <dbReference type="ARBA" id="ARBA00022840"/>
    </source>
</evidence>
<dbReference type="AlphaFoldDB" id="A0A523W2I0"/>
<dbReference type="InterPro" id="IPR011712">
    <property type="entry name" value="Sig_transdc_His_kin_sub3_dim/P"/>
</dbReference>
<dbReference type="PANTHER" id="PTHR24421">
    <property type="entry name" value="NITRATE/NITRITE SENSOR PROTEIN NARX-RELATED"/>
    <property type="match status" value="1"/>
</dbReference>
<evidence type="ECO:0000256" key="2">
    <source>
        <dbReference type="ARBA" id="ARBA00004370"/>
    </source>
</evidence>
<dbReference type="InterPro" id="IPR003660">
    <property type="entry name" value="HAMP_dom"/>
</dbReference>
<keyword evidence="6" id="KW-0547">Nucleotide-binding</keyword>
<comment type="caution">
    <text evidence="14">The sequence shown here is derived from an EMBL/GenBank/DDBJ whole genome shotgun (WGS) entry which is preliminary data.</text>
</comment>
<evidence type="ECO:0000256" key="11">
    <source>
        <dbReference type="SAM" id="Phobius"/>
    </source>
</evidence>
<keyword evidence="11" id="KW-1133">Transmembrane helix</keyword>
<evidence type="ECO:0000256" key="7">
    <source>
        <dbReference type="ARBA" id="ARBA00022777"/>
    </source>
</evidence>
<dbReference type="EC" id="2.7.13.3" evidence="3"/>
<dbReference type="SUPFAM" id="SSF55874">
    <property type="entry name" value="ATPase domain of HSP90 chaperone/DNA topoisomerase II/histidine kinase"/>
    <property type="match status" value="1"/>
</dbReference>
<evidence type="ECO:0000256" key="5">
    <source>
        <dbReference type="ARBA" id="ARBA00022679"/>
    </source>
</evidence>
<evidence type="ECO:0000256" key="10">
    <source>
        <dbReference type="SAM" id="Coils"/>
    </source>
</evidence>
<dbReference type="PROSITE" id="PS50109">
    <property type="entry name" value="HIS_KIN"/>
    <property type="match status" value="1"/>
</dbReference>
<dbReference type="Gene3D" id="1.20.5.1930">
    <property type="match status" value="1"/>
</dbReference>
<dbReference type="CDD" id="cd06225">
    <property type="entry name" value="HAMP"/>
    <property type="match status" value="1"/>
</dbReference>
<keyword evidence="9" id="KW-0902">Two-component regulatory system</keyword>
<dbReference type="Pfam" id="PF00672">
    <property type="entry name" value="HAMP"/>
    <property type="match status" value="1"/>
</dbReference>
<dbReference type="PANTHER" id="PTHR24421:SF10">
    <property type="entry name" value="NITRATE_NITRITE SENSOR PROTEIN NARQ"/>
    <property type="match status" value="1"/>
</dbReference>
<dbReference type="GO" id="GO:0005524">
    <property type="term" value="F:ATP binding"/>
    <property type="evidence" value="ECO:0007669"/>
    <property type="project" value="UniProtKB-KW"/>
</dbReference>
<dbReference type="SUPFAM" id="SSF158472">
    <property type="entry name" value="HAMP domain-like"/>
    <property type="match status" value="1"/>
</dbReference>
<keyword evidence="11" id="KW-0472">Membrane</keyword>
<evidence type="ECO:0000259" key="13">
    <source>
        <dbReference type="PROSITE" id="PS50885"/>
    </source>
</evidence>
<keyword evidence="10" id="KW-0175">Coiled coil</keyword>
<feature type="domain" description="HAMP" evidence="13">
    <location>
        <begin position="220"/>
        <end position="272"/>
    </location>
</feature>
<keyword evidence="7" id="KW-0418">Kinase</keyword>
<evidence type="ECO:0000259" key="12">
    <source>
        <dbReference type="PROSITE" id="PS50109"/>
    </source>
</evidence>
<dbReference type="SMART" id="SM00304">
    <property type="entry name" value="HAMP"/>
    <property type="match status" value="1"/>
</dbReference>
<comment type="subcellular location">
    <subcellularLocation>
        <location evidence="2">Membrane</location>
    </subcellularLocation>
</comment>
<evidence type="ECO:0000313" key="15">
    <source>
        <dbReference type="Proteomes" id="UP000319130"/>
    </source>
</evidence>
<keyword evidence="11" id="KW-0812">Transmembrane</keyword>
<feature type="coiled-coil region" evidence="10">
    <location>
        <begin position="267"/>
        <end position="309"/>
    </location>
</feature>
<keyword evidence="8" id="KW-0067">ATP-binding</keyword>
<dbReference type="Pfam" id="PF07730">
    <property type="entry name" value="HisKA_3"/>
    <property type="match status" value="1"/>
</dbReference>
<gene>
    <name evidence="14" type="ORF">E3J48_05850</name>
</gene>
<organism evidence="14 15">
    <name type="scientific">Aerophobetes bacterium</name>
    <dbReference type="NCBI Taxonomy" id="2030807"/>
    <lineage>
        <taxon>Bacteria</taxon>
        <taxon>Candidatus Aerophobota</taxon>
    </lineage>
</organism>
<dbReference type="GO" id="GO:0000155">
    <property type="term" value="F:phosphorelay sensor kinase activity"/>
    <property type="evidence" value="ECO:0007669"/>
    <property type="project" value="InterPro"/>
</dbReference>
<evidence type="ECO:0000256" key="4">
    <source>
        <dbReference type="ARBA" id="ARBA00022553"/>
    </source>
</evidence>
<name>A0A523W2I0_UNCAE</name>
<evidence type="ECO:0000256" key="6">
    <source>
        <dbReference type="ARBA" id="ARBA00022741"/>
    </source>
</evidence>
<dbReference type="EMBL" id="SOIZ01000259">
    <property type="protein sequence ID" value="TET61224.1"/>
    <property type="molecule type" value="Genomic_DNA"/>
</dbReference>
<dbReference type="Gene3D" id="3.30.565.10">
    <property type="entry name" value="Histidine kinase-like ATPase, C-terminal domain"/>
    <property type="match status" value="1"/>
</dbReference>
<dbReference type="InterPro" id="IPR003594">
    <property type="entry name" value="HATPase_dom"/>
</dbReference>
<accession>A0A523W2I0</accession>
<keyword evidence="4" id="KW-0597">Phosphoprotein</keyword>